<dbReference type="GO" id="GO:0005739">
    <property type="term" value="C:mitochondrion"/>
    <property type="evidence" value="ECO:0007669"/>
    <property type="project" value="TreeGrafter"/>
</dbReference>
<dbReference type="AlphaFoldDB" id="A0A1I7S782"/>
<dbReference type="Proteomes" id="UP000095284">
    <property type="component" value="Unplaced"/>
</dbReference>
<dbReference type="GO" id="GO:0015035">
    <property type="term" value="F:protein-disulfide reductase activity"/>
    <property type="evidence" value="ECO:0007669"/>
    <property type="project" value="TreeGrafter"/>
</dbReference>
<keyword evidence="7" id="KW-1185">Reference proteome</keyword>
<dbReference type="SMR" id="A0A1I7S782"/>
<evidence type="ECO:0000259" key="3">
    <source>
        <dbReference type="Pfam" id="PF00462"/>
    </source>
</evidence>
<gene>
    <name evidence="4" type="ORF">BXYJ_LOCUS1504</name>
</gene>
<dbReference type="EMBL" id="CAJFCV020000001">
    <property type="protein sequence ID" value="CAG9084736.1"/>
    <property type="molecule type" value="Genomic_DNA"/>
</dbReference>
<keyword evidence="2" id="KW-0732">Signal</keyword>
<dbReference type="Proteomes" id="UP000659654">
    <property type="component" value="Unassembled WGS sequence"/>
</dbReference>
<feature type="signal peptide" evidence="2">
    <location>
        <begin position="1"/>
        <end position="19"/>
    </location>
</feature>
<accession>A0A1I7S782</accession>
<dbReference type="EMBL" id="CAJFDI010000001">
    <property type="protein sequence ID" value="CAD5209575.1"/>
    <property type="molecule type" value="Genomic_DNA"/>
</dbReference>
<evidence type="ECO:0000313" key="5">
    <source>
        <dbReference type="EMBL" id="CAG9084736.1"/>
    </source>
</evidence>
<protein>
    <submittedName>
        <fullName evidence="4">(pine wood nematode) hypothetical protein</fullName>
    </submittedName>
    <submittedName>
        <fullName evidence="8">Glutaredoxin domain-containing protein</fullName>
    </submittedName>
</protein>
<dbReference type="WBParaSite" id="BXY_0887100.1">
    <property type="protein sequence ID" value="BXY_0887100.1"/>
    <property type="gene ID" value="BXY_0887100"/>
</dbReference>
<feature type="chain" id="PRO_5035359796" evidence="2">
    <location>
        <begin position="20"/>
        <end position="229"/>
    </location>
</feature>
<reference evidence="5" key="2">
    <citation type="submission" date="2020-08" db="EMBL/GenBank/DDBJ databases">
        <authorList>
            <person name="Kikuchi T."/>
        </authorList>
    </citation>
    <scope>NUCLEOTIDE SEQUENCE</scope>
    <source>
        <strain evidence="4">Ka4C1</strain>
    </source>
</reference>
<organism evidence="6 8">
    <name type="scientific">Bursaphelenchus xylophilus</name>
    <name type="common">Pinewood nematode worm</name>
    <name type="synonym">Aphelenchoides xylophilus</name>
    <dbReference type="NCBI Taxonomy" id="6326"/>
    <lineage>
        <taxon>Eukaryota</taxon>
        <taxon>Metazoa</taxon>
        <taxon>Ecdysozoa</taxon>
        <taxon>Nematoda</taxon>
        <taxon>Chromadorea</taxon>
        <taxon>Rhabditida</taxon>
        <taxon>Tylenchina</taxon>
        <taxon>Tylenchomorpha</taxon>
        <taxon>Aphelenchoidea</taxon>
        <taxon>Aphelenchoididae</taxon>
        <taxon>Bursaphelenchus</taxon>
    </lineage>
</organism>
<proteinExistence type="predicted"/>
<feature type="region of interest" description="Disordered" evidence="1">
    <location>
        <begin position="22"/>
        <end position="42"/>
    </location>
</feature>
<evidence type="ECO:0000313" key="8">
    <source>
        <dbReference type="WBParaSite" id="BXY_0887100.1"/>
    </source>
</evidence>
<dbReference type="PANTHER" id="PTHR46679">
    <property type="match status" value="1"/>
</dbReference>
<dbReference type="eggNOG" id="KOG1752">
    <property type="taxonomic scope" value="Eukaryota"/>
</dbReference>
<dbReference type="PRINTS" id="PR00160">
    <property type="entry name" value="GLUTAREDOXIN"/>
</dbReference>
<dbReference type="InterPro" id="IPR014025">
    <property type="entry name" value="Glutaredoxin_subgr"/>
</dbReference>
<dbReference type="Pfam" id="PF00462">
    <property type="entry name" value="Glutaredoxin"/>
    <property type="match status" value="1"/>
</dbReference>
<dbReference type="Gene3D" id="3.40.30.10">
    <property type="entry name" value="Glutaredoxin"/>
    <property type="match status" value="1"/>
</dbReference>
<dbReference type="SUPFAM" id="SSF52833">
    <property type="entry name" value="Thioredoxin-like"/>
    <property type="match status" value="1"/>
</dbReference>
<feature type="domain" description="Glutaredoxin" evidence="3">
    <location>
        <begin position="134"/>
        <end position="199"/>
    </location>
</feature>
<evidence type="ECO:0000313" key="7">
    <source>
        <dbReference type="Proteomes" id="UP000659654"/>
    </source>
</evidence>
<reference evidence="8" key="1">
    <citation type="submission" date="2016-11" db="UniProtKB">
        <authorList>
            <consortium name="WormBaseParasite"/>
        </authorList>
    </citation>
    <scope>IDENTIFICATION</scope>
</reference>
<dbReference type="OrthoDB" id="418495at2759"/>
<name>A0A1I7S782_BURXY</name>
<evidence type="ECO:0000256" key="1">
    <source>
        <dbReference type="SAM" id="MobiDB-lite"/>
    </source>
</evidence>
<sequence length="229" mass="24887">MSSSICVFLFLGLSSTLRAEESSRKEREAGYGNTDGQLNAFKGDAQKTGSSAFGPETGGFGSLSNGFWSAYGQEGQPDMQMWQGPIGSATPNQPNVQEPGYGQSYGSIPGTGAVGTPNSPYAGYLEKQISSYPVMIYTLNECIPCQRAKHLLAVHYPDVRAHFLELSGNEAWQQQLQVDLQYLTGAITFPYIFVCGQYIGGASDLFEMHENGQLRRMVNQCIKTATPKP</sequence>
<dbReference type="InterPro" id="IPR002109">
    <property type="entry name" value="Glutaredoxin"/>
</dbReference>
<dbReference type="InterPro" id="IPR036249">
    <property type="entry name" value="Thioredoxin-like_sf"/>
</dbReference>
<evidence type="ECO:0000256" key="2">
    <source>
        <dbReference type="SAM" id="SignalP"/>
    </source>
</evidence>
<dbReference type="Proteomes" id="UP000582659">
    <property type="component" value="Unassembled WGS sequence"/>
</dbReference>
<evidence type="ECO:0000313" key="6">
    <source>
        <dbReference type="Proteomes" id="UP000095284"/>
    </source>
</evidence>
<dbReference type="PROSITE" id="PS51354">
    <property type="entry name" value="GLUTAREDOXIN_2"/>
    <property type="match status" value="1"/>
</dbReference>
<dbReference type="PANTHER" id="PTHR46679:SF4">
    <property type="entry name" value="GLUTAREDOXIN DOMAIN-CONTAINING PROTEIN"/>
    <property type="match status" value="1"/>
</dbReference>
<evidence type="ECO:0000313" key="4">
    <source>
        <dbReference type="EMBL" id="CAD5209575.1"/>
    </source>
</evidence>